<dbReference type="EMBL" id="JANAVB010040733">
    <property type="protein sequence ID" value="KAJ6797754.1"/>
    <property type="molecule type" value="Genomic_DNA"/>
</dbReference>
<evidence type="ECO:0000313" key="4">
    <source>
        <dbReference type="EMBL" id="KAJ6824476.1"/>
    </source>
</evidence>
<evidence type="ECO:0000313" key="6">
    <source>
        <dbReference type="EMBL" id="KAJ6849500.1"/>
    </source>
</evidence>
<reference evidence="2" key="1">
    <citation type="journal article" date="2023" name="GigaByte">
        <title>Genome assembly of the bearded iris, Iris pallida Lam.</title>
        <authorList>
            <person name="Bruccoleri R.E."/>
            <person name="Oakeley E.J."/>
            <person name="Faust A.M.E."/>
            <person name="Altorfer M."/>
            <person name="Dessus-Babus S."/>
            <person name="Burckhardt D."/>
            <person name="Oertli M."/>
            <person name="Naumann U."/>
            <person name="Petersen F."/>
            <person name="Wong J."/>
        </authorList>
    </citation>
    <scope>NUCLEOTIDE SEQUENCE</scope>
    <source>
        <strain evidence="2">GSM-AAB239-AS_SAM_17_03QT</strain>
    </source>
</reference>
<evidence type="ECO:0000313" key="5">
    <source>
        <dbReference type="EMBL" id="KAJ6840266.1"/>
    </source>
</evidence>
<proteinExistence type="predicted"/>
<keyword evidence="7" id="KW-1185">Reference proteome</keyword>
<comment type="caution">
    <text evidence="2">The sequence shown here is derived from an EMBL/GenBank/DDBJ whole genome shotgun (WGS) entry which is preliminary data.</text>
</comment>
<dbReference type="AlphaFoldDB" id="A0AAX6EF37"/>
<dbReference type="Proteomes" id="UP001140949">
    <property type="component" value="Unassembled WGS sequence"/>
</dbReference>
<protein>
    <submittedName>
        <fullName evidence="2">NADH dehydrogenase subunit K (Chloroplast)</fullName>
    </submittedName>
</protein>
<dbReference type="EMBL" id="JANAVB010021999">
    <property type="protein sequence ID" value="KAJ6824476.1"/>
    <property type="molecule type" value="Genomic_DNA"/>
</dbReference>
<dbReference type="EMBL" id="JANAVB010009502">
    <property type="protein sequence ID" value="KAJ6840266.1"/>
    <property type="molecule type" value="Genomic_DNA"/>
</dbReference>
<gene>
    <name evidence="2" type="ORF">M6B38_190850</name>
    <name evidence="1" type="ORF">M6B38_215590</name>
    <name evidence="6" type="ORF">M6B38_267300</name>
    <name evidence="5" type="ORF">M6B38_311550</name>
    <name evidence="4" type="ORF">M6B38_381720</name>
    <name evidence="3" type="ORF">M6B38_388410</name>
</gene>
<sequence>MMFRYSIYNCLWFRWAARQIVFQLKTLLNSPNGTIRKNRY</sequence>
<evidence type="ECO:0000313" key="1">
    <source>
        <dbReference type="EMBL" id="KAJ6797754.1"/>
    </source>
</evidence>
<evidence type="ECO:0000313" key="3">
    <source>
        <dbReference type="EMBL" id="KAJ6822529.1"/>
    </source>
</evidence>
<organism evidence="2 7">
    <name type="scientific">Iris pallida</name>
    <name type="common">Sweet iris</name>
    <dbReference type="NCBI Taxonomy" id="29817"/>
    <lineage>
        <taxon>Eukaryota</taxon>
        <taxon>Viridiplantae</taxon>
        <taxon>Streptophyta</taxon>
        <taxon>Embryophyta</taxon>
        <taxon>Tracheophyta</taxon>
        <taxon>Spermatophyta</taxon>
        <taxon>Magnoliopsida</taxon>
        <taxon>Liliopsida</taxon>
        <taxon>Asparagales</taxon>
        <taxon>Iridaceae</taxon>
        <taxon>Iridoideae</taxon>
        <taxon>Irideae</taxon>
        <taxon>Iris</taxon>
    </lineage>
</organism>
<accession>A0AAX6EF37</accession>
<evidence type="ECO:0000313" key="2">
    <source>
        <dbReference type="EMBL" id="KAJ6802646.1"/>
    </source>
</evidence>
<evidence type="ECO:0000313" key="7">
    <source>
        <dbReference type="Proteomes" id="UP001140949"/>
    </source>
</evidence>
<dbReference type="EMBL" id="JANAVB010037020">
    <property type="protein sequence ID" value="KAJ6802646.1"/>
    <property type="molecule type" value="Genomic_DNA"/>
</dbReference>
<reference evidence="2" key="2">
    <citation type="submission" date="2023-04" db="EMBL/GenBank/DDBJ databases">
        <authorList>
            <person name="Bruccoleri R.E."/>
            <person name="Oakeley E.J."/>
            <person name="Faust A.-M."/>
            <person name="Dessus-Babus S."/>
            <person name="Altorfer M."/>
            <person name="Burckhardt D."/>
            <person name="Oertli M."/>
            <person name="Naumann U."/>
            <person name="Petersen F."/>
            <person name="Wong J."/>
        </authorList>
    </citation>
    <scope>NUCLEOTIDE SEQUENCE</scope>
    <source>
        <strain evidence="2">GSM-AAB239-AS_SAM_17_03QT</strain>
        <tissue evidence="2">Leaf</tissue>
    </source>
</reference>
<dbReference type="EMBL" id="JANAVB010003400">
    <property type="protein sequence ID" value="KAJ6849500.1"/>
    <property type="molecule type" value="Genomic_DNA"/>
</dbReference>
<dbReference type="EMBL" id="JANAVB010024167">
    <property type="protein sequence ID" value="KAJ6822529.1"/>
    <property type="molecule type" value="Genomic_DNA"/>
</dbReference>
<name>A0AAX6EF37_IRIPA</name>